<reference evidence="2" key="1">
    <citation type="submission" date="2023-08" db="EMBL/GenBank/DDBJ databases">
        <title>A de novo genome assembly of Solanum verrucosum Schlechtendal, a Mexican diploid species geographically isolated from the other diploid A-genome species in potato relatives.</title>
        <authorList>
            <person name="Hosaka K."/>
        </authorList>
    </citation>
    <scope>NUCLEOTIDE SEQUENCE</scope>
    <source>
        <tissue evidence="2">Young leaves</tissue>
    </source>
</reference>
<evidence type="ECO:0000256" key="1">
    <source>
        <dbReference type="SAM" id="MobiDB-lite"/>
    </source>
</evidence>
<keyword evidence="3" id="KW-1185">Reference proteome</keyword>
<evidence type="ECO:0000313" key="2">
    <source>
        <dbReference type="EMBL" id="WMV32768.1"/>
    </source>
</evidence>
<feature type="region of interest" description="Disordered" evidence="1">
    <location>
        <begin position="68"/>
        <end position="89"/>
    </location>
</feature>
<protein>
    <submittedName>
        <fullName evidence="2">Uncharacterized protein</fullName>
    </submittedName>
</protein>
<dbReference type="AlphaFoldDB" id="A0AAF0TZN1"/>
<accession>A0AAF0TZN1</accession>
<dbReference type="EMBL" id="CP133617">
    <property type="protein sequence ID" value="WMV32768.1"/>
    <property type="molecule type" value="Genomic_DNA"/>
</dbReference>
<name>A0AAF0TZN1_SOLVR</name>
<dbReference type="Proteomes" id="UP001234989">
    <property type="component" value="Chromosome 6"/>
</dbReference>
<gene>
    <name evidence="2" type="ORF">MTR67_026153</name>
</gene>
<sequence>MSLQTTYQDKATQTDLDKDEKIFNAIAVLCTKIDNMDKEIQKMKGQQHDGKYAELSRSEDLKIPELEGDAGKHRKTQANNLLHAATGRTSSTKRGEKICQYKYEQDIRKTIYTQKTKPHICTTSNKYL</sequence>
<evidence type="ECO:0000313" key="3">
    <source>
        <dbReference type="Proteomes" id="UP001234989"/>
    </source>
</evidence>
<proteinExistence type="predicted"/>
<organism evidence="2 3">
    <name type="scientific">Solanum verrucosum</name>
    <dbReference type="NCBI Taxonomy" id="315347"/>
    <lineage>
        <taxon>Eukaryota</taxon>
        <taxon>Viridiplantae</taxon>
        <taxon>Streptophyta</taxon>
        <taxon>Embryophyta</taxon>
        <taxon>Tracheophyta</taxon>
        <taxon>Spermatophyta</taxon>
        <taxon>Magnoliopsida</taxon>
        <taxon>eudicotyledons</taxon>
        <taxon>Gunneridae</taxon>
        <taxon>Pentapetalae</taxon>
        <taxon>asterids</taxon>
        <taxon>lamiids</taxon>
        <taxon>Solanales</taxon>
        <taxon>Solanaceae</taxon>
        <taxon>Solanoideae</taxon>
        <taxon>Solaneae</taxon>
        <taxon>Solanum</taxon>
    </lineage>
</organism>